<dbReference type="RefSeq" id="WP_133109034.1">
    <property type="nucleotide sequence ID" value="NZ_SMNA01000009.1"/>
</dbReference>
<evidence type="ECO:0000313" key="2">
    <source>
        <dbReference type="Proteomes" id="UP000504882"/>
    </source>
</evidence>
<proteinExistence type="predicted"/>
<reference evidence="1 2" key="1">
    <citation type="submission" date="2019-03" db="EMBL/GenBank/DDBJ databases">
        <title>Genomic features of bacteria from cold environments.</title>
        <authorList>
            <person name="Shen L."/>
        </authorList>
    </citation>
    <scope>NUCLEOTIDE SEQUENCE [LARGE SCALE GENOMIC DNA]</scope>
    <source>
        <strain evidence="2">T3246-1</strain>
    </source>
</reference>
<comment type="caution">
    <text evidence="1">The sequence shown here is derived from an EMBL/GenBank/DDBJ whole genome shotgun (WGS) entry which is preliminary data.</text>
</comment>
<name>A0ABY2DZV7_9MICO</name>
<dbReference type="Proteomes" id="UP000504882">
    <property type="component" value="Unassembled WGS sequence"/>
</dbReference>
<sequence length="362" mass="38970">MSTGPASLAVRLQRADTVADSVADLTEADLKELIRDATPLGSGIGGRTLLTVVGGVEVFVKQVRLTDLERRPEHRGSTANLFGLPPYYQYGAGSAGFGVWRELAAHERTTAWVRTGSTPSFPLLYGHRVLEAAPPPATATDSGQDWTEPAAAARFWGSTAVRERVEALAGASASVLLFLEYLPGHVSGWFGARMAEGGPGLDAACAMLESDPVRTARLMNEDGLHHFDAHPLNLLTDGHRVYIADLGLATDTGYDLGDDERAFLARHTTYDGAYVVTQLVNALVRGLTDRPTPSDRLDLLRRCAGGERLDGIRPAAADLITRYAPLAVLTNEFWHDLTRVSRRTRYPDEAVRAAGEAAGLTL</sequence>
<gene>
    <name evidence="1" type="ORF">EXU48_17800</name>
</gene>
<evidence type="ECO:0008006" key="3">
    <source>
        <dbReference type="Google" id="ProtNLM"/>
    </source>
</evidence>
<dbReference type="EMBL" id="SMNA01000009">
    <property type="protein sequence ID" value="TDE90320.1"/>
    <property type="molecule type" value="Genomic_DNA"/>
</dbReference>
<evidence type="ECO:0000313" key="1">
    <source>
        <dbReference type="EMBL" id="TDE90320.1"/>
    </source>
</evidence>
<organism evidence="1 2">
    <name type="scientific">Occultella glacieicola</name>
    <dbReference type="NCBI Taxonomy" id="2518684"/>
    <lineage>
        <taxon>Bacteria</taxon>
        <taxon>Bacillati</taxon>
        <taxon>Actinomycetota</taxon>
        <taxon>Actinomycetes</taxon>
        <taxon>Micrococcales</taxon>
        <taxon>Ruaniaceae</taxon>
        <taxon>Occultella</taxon>
    </lineage>
</organism>
<keyword evidence="2" id="KW-1185">Reference proteome</keyword>
<accession>A0ABY2DZV7</accession>
<protein>
    <recommendedName>
        <fullName evidence="3">Protein kinase domain-containing protein</fullName>
    </recommendedName>
</protein>